<keyword evidence="3 9" id="KW-0645">Protease</keyword>
<keyword evidence="7 9" id="KW-1133">Transmembrane helix</keyword>
<dbReference type="PRINTS" id="PR00781">
    <property type="entry name" value="LIPOSIGPTASE"/>
</dbReference>
<keyword evidence="12" id="KW-1185">Reference proteome</keyword>
<proteinExistence type="inferred from homology"/>
<dbReference type="EC" id="3.4.23.36" evidence="9"/>
<dbReference type="InterPro" id="IPR001872">
    <property type="entry name" value="Peptidase_A8"/>
</dbReference>
<feature type="transmembrane region" description="Helical" evidence="9">
    <location>
        <begin position="6"/>
        <end position="25"/>
    </location>
</feature>
<comment type="function">
    <text evidence="9">This protein specifically catalyzes the removal of signal peptides from prolipoproteins.</text>
</comment>
<dbReference type="HAMAP" id="MF_00161">
    <property type="entry name" value="LspA"/>
    <property type="match status" value="1"/>
</dbReference>
<organism evidence="11 12">
    <name type="scientific">Campylobacter pinnipediorum subsp. caledonicus</name>
    <dbReference type="NCBI Taxonomy" id="1874362"/>
    <lineage>
        <taxon>Bacteria</taxon>
        <taxon>Pseudomonadati</taxon>
        <taxon>Campylobacterota</taxon>
        <taxon>Epsilonproteobacteria</taxon>
        <taxon>Campylobacterales</taxon>
        <taxon>Campylobacteraceae</taxon>
        <taxon>Campylobacter</taxon>
    </lineage>
</organism>
<dbReference type="PANTHER" id="PTHR33695">
    <property type="entry name" value="LIPOPROTEIN SIGNAL PEPTIDASE"/>
    <property type="match status" value="1"/>
</dbReference>
<feature type="active site" evidence="9">
    <location>
        <position position="111"/>
    </location>
</feature>
<dbReference type="RefSeq" id="WP_078423958.1">
    <property type="nucleotide sequence ID" value="NZ_CP017018.1"/>
</dbReference>
<evidence type="ECO:0000256" key="9">
    <source>
        <dbReference type="HAMAP-Rule" id="MF_00161"/>
    </source>
</evidence>
<evidence type="ECO:0000256" key="7">
    <source>
        <dbReference type="ARBA" id="ARBA00022989"/>
    </source>
</evidence>
<comment type="subcellular location">
    <subcellularLocation>
        <location evidence="9">Cell membrane</location>
        <topology evidence="9">Multi-pass membrane protein</topology>
    </subcellularLocation>
</comment>
<evidence type="ECO:0000256" key="3">
    <source>
        <dbReference type="ARBA" id="ARBA00022670"/>
    </source>
</evidence>
<dbReference type="Pfam" id="PF01252">
    <property type="entry name" value="Peptidase_A8"/>
    <property type="match status" value="1"/>
</dbReference>
<dbReference type="AlphaFoldDB" id="A0A1S6U9R4"/>
<dbReference type="UniPathway" id="UPA00665"/>
<evidence type="ECO:0000256" key="8">
    <source>
        <dbReference type="ARBA" id="ARBA00023136"/>
    </source>
</evidence>
<protein>
    <recommendedName>
        <fullName evidence="9">Lipoprotein signal peptidase</fullName>
        <ecNumber evidence="9">3.4.23.36</ecNumber>
    </recommendedName>
    <alternativeName>
        <fullName evidence="9">Prolipoprotein signal peptidase</fullName>
    </alternativeName>
    <alternativeName>
        <fullName evidence="9">Signal peptidase II</fullName>
        <shortName evidence="9">SPase II</shortName>
    </alternativeName>
</protein>
<dbReference type="KEGG" id="cpin:CPIN18020_1640"/>
<evidence type="ECO:0000256" key="1">
    <source>
        <dbReference type="ARBA" id="ARBA00006139"/>
    </source>
</evidence>
<evidence type="ECO:0000256" key="10">
    <source>
        <dbReference type="RuleBase" id="RU004181"/>
    </source>
</evidence>
<feature type="transmembrane region" description="Helical" evidence="9">
    <location>
        <begin position="37"/>
        <end position="56"/>
    </location>
</feature>
<dbReference type="GO" id="GO:0004190">
    <property type="term" value="F:aspartic-type endopeptidase activity"/>
    <property type="evidence" value="ECO:0007669"/>
    <property type="project" value="UniProtKB-UniRule"/>
</dbReference>
<keyword evidence="11" id="KW-0449">Lipoprotein</keyword>
<evidence type="ECO:0000256" key="4">
    <source>
        <dbReference type="ARBA" id="ARBA00022692"/>
    </source>
</evidence>
<comment type="catalytic activity">
    <reaction evidence="9">
        <text>Release of signal peptides from bacterial membrane prolipoproteins. Hydrolyzes -Xaa-Yaa-Zaa-|-(S,diacylglyceryl)Cys-, in which Xaa is hydrophobic (preferably Leu), and Yaa (Ala or Ser) and Zaa (Gly or Ala) have small, neutral side chains.</text>
        <dbReference type="EC" id="3.4.23.36"/>
    </reaction>
</comment>
<evidence type="ECO:0000256" key="5">
    <source>
        <dbReference type="ARBA" id="ARBA00022750"/>
    </source>
</evidence>
<feature type="transmembrane region" description="Helical" evidence="9">
    <location>
        <begin position="84"/>
        <end position="101"/>
    </location>
</feature>
<dbReference type="NCBIfam" id="TIGR00077">
    <property type="entry name" value="lspA"/>
    <property type="match status" value="1"/>
</dbReference>
<dbReference type="Proteomes" id="UP000190868">
    <property type="component" value="Chromosome"/>
</dbReference>
<keyword evidence="2 9" id="KW-1003">Cell membrane</keyword>
<reference evidence="12" key="1">
    <citation type="submission" date="2016-09" db="EMBL/GenBank/DDBJ databases">
        <title>Comparative genomics of the Campylobacter concisus group.</title>
        <authorList>
            <person name="Miller W.G."/>
            <person name="Yee E."/>
            <person name="Chapman M.H."/>
            <person name="Huynh S."/>
            <person name="Bono J.L."/>
            <person name="On S.L.W."/>
            <person name="StLeger J."/>
            <person name="Foster G."/>
            <person name="Parker C.T."/>
        </authorList>
    </citation>
    <scope>NUCLEOTIDE SEQUENCE [LARGE SCALE GENOMIC DNA]</scope>
    <source>
        <strain evidence="12">RM18021</strain>
    </source>
</reference>
<feature type="transmembrane region" description="Helical" evidence="9">
    <location>
        <begin position="121"/>
        <end position="140"/>
    </location>
</feature>
<keyword evidence="5 9" id="KW-0064">Aspartyl protease</keyword>
<dbReference type="PANTHER" id="PTHR33695:SF1">
    <property type="entry name" value="LIPOPROTEIN SIGNAL PEPTIDASE"/>
    <property type="match status" value="1"/>
</dbReference>
<evidence type="ECO:0000256" key="6">
    <source>
        <dbReference type="ARBA" id="ARBA00022801"/>
    </source>
</evidence>
<feature type="transmembrane region" description="Helical" evidence="9">
    <location>
        <begin position="62"/>
        <end position="77"/>
    </location>
</feature>
<gene>
    <name evidence="9 11" type="primary">lspA</name>
    <name evidence="11" type="ORF">CPIN18021_1694</name>
</gene>
<dbReference type="GeneID" id="56567280"/>
<keyword evidence="6 9" id="KW-0378">Hydrolase</keyword>
<comment type="similarity">
    <text evidence="1 9 10">Belongs to the peptidase A8 family.</text>
</comment>
<accession>A0A1S6U9R4</accession>
<evidence type="ECO:0000313" key="12">
    <source>
        <dbReference type="Proteomes" id="UP000190868"/>
    </source>
</evidence>
<evidence type="ECO:0000256" key="2">
    <source>
        <dbReference type="ARBA" id="ARBA00022475"/>
    </source>
</evidence>
<sequence>MKRQIYTFLSVFVVILVIDQAIKYFFVSTNYQLNGEYISLVLAYNTGVAFSMFAFLAENLKFVQLALIFALFGYLLYEKKLLKSNLINFAMIFGSGISNILDRFTYGAVVDYVFWHKWFEFAIFNFADVMINISVFLIIIKNFIKKEKDE</sequence>
<name>A0A1S6U9R4_9BACT</name>
<evidence type="ECO:0000313" key="11">
    <source>
        <dbReference type="EMBL" id="AQW88471.1"/>
    </source>
</evidence>
<feature type="active site" evidence="9">
    <location>
        <position position="128"/>
    </location>
</feature>
<dbReference type="EMBL" id="CP017258">
    <property type="protein sequence ID" value="AQW88471.1"/>
    <property type="molecule type" value="Genomic_DNA"/>
</dbReference>
<comment type="pathway">
    <text evidence="9">Protein modification; lipoprotein biosynthesis (signal peptide cleavage).</text>
</comment>
<keyword evidence="4 9" id="KW-0812">Transmembrane</keyword>
<dbReference type="GO" id="GO:0005886">
    <property type="term" value="C:plasma membrane"/>
    <property type="evidence" value="ECO:0007669"/>
    <property type="project" value="UniProtKB-SubCell"/>
</dbReference>
<keyword evidence="8 9" id="KW-0472">Membrane</keyword>
<dbReference type="GO" id="GO:0006508">
    <property type="term" value="P:proteolysis"/>
    <property type="evidence" value="ECO:0007669"/>
    <property type="project" value="UniProtKB-KW"/>
</dbReference>